<sequence length="43" mass="5170">MELVFPVEYTTGYNHSFTFLSLLCIYLFKESSRVCEFQERDIL</sequence>
<protein>
    <submittedName>
        <fullName evidence="1">Uncharacterized protein</fullName>
    </submittedName>
</protein>
<dbReference type="EMBL" id="GBXM01062226">
    <property type="protein sequence ID" value="JAH46351.1"/>
    <property type="molecule type" value="Transcribed_RNA"/>
</dbReference>
<organism evidence="1">
    <name type="scientific">Anguilla anguilla</name>
    <name type="common">European freshwater eel</name>
    <name type="synonym">Muraena anguilla</name>
    <dbReference type="NCBI Taxonomy" id="7936"/>
    <lineage>
        <taxon>Eukaryota</taxon>
        <taxon>Metazoa</taxon>
        <taxon>Chordata</taxon>
        <taxon>Craniata</taxon>
        <taxon>Vertebrata</taxon>
        <taxon>Euteleostomi</taxon>
        <taxon>Actinopterygii</taxon>
        <taxon>Neopterygii</taxon>
        <taxon>Teleostei</taxon>
        <taxon>Anguilliformes</taxon>
        <taxon>Anguillidae</taxon>
        <taxon>Anguilla</taxon>
    </lineage>
</organism>
<dbReference type="AlphaFoldDB" id="A0A0E9SYH7"/>
<name>A0A0E9SYH7_ANGAN</name>
<proteinExistence type="predicted"/>
<reference evidence="1" key="2">
    <citation type="journal article" date="2015" name="Fish Shellfish Immunol.">
        <title>Early steps in the European eel (Anguilla anguilla)-Vibrio vulnificus interaction in the gills: Role of the RtxA13 toxin.</title>
        <authorList>
            <person name="Callol A."/>
            <person name="Pajuelo D."/>
            <person name="Ebbesson L."/>
            <person name="Teles M."/>
            <person name="MacKenzie S."/>
            <person name="Amaro C."/>
        </authorList>
    </citation>
    <scope>NUCLEOTIDE SEQUENCE</scope>
</reference>
<accession>A0A0E9SYH7</accession>
<evidence type="ECO:0000313" key="1">
    <source>
        <dbReference type="EMBL" id="JAH46351.1"/>
    </source>
</evidence>
<reference evidence="1" key="1">
    <citation type="submission" date="2014-11" db="EMBL/GenBank/DDBJ databases">
        <authorList>
            <person name="Amaro Gonzalez C."/>
        </authorList>
    </citation>
    <scope>NUCLEOTIDE SEQUENCE</scope>
</reference>